<keyword evidence="6" id="KW-1185">Reference proteome</keyword>
<keyword evidence="3" id="KW-0804">Transcription</keyword>
<dbReference type="SMART" id="SM00895">
    <property type="entry name" value="FCD"/>
    <property type="match status" value="1"/>
</dbReference>
<feature type="domain" description="HTH gntR-type" evidence="4">
    <location>
        <begin position="9"/>
        <end position="80"/>
    </location>
</feature>
<protein>
    <submittedName>
        <fullName evidence="5">GntR family transcriptional regulator</fullName>
    </submittedName>
</protein>
<sequence>MQVNNTSTSNAYHLAYETIRNNILSGELPGGTKLVEERLAATIGVSRTPIREAIRHLEQEGLIKDKRVYKPTRNDLIHNSELRTLIECYAVKIAAKKMSKENLSLLKQAMKDSKNGTIEEIVSANKKFHNLIILESNNPVIIEEAKKTDAIFDLFSRTLLKSKRPLLYEEHEEIYRAIASRDSDLAEELIRKHLEFDLKYMLRYTSYF</sequence>
<evidence type="ECO:0000259" key="4">
    <source>
        <dbReference type="PROSITE" id="PS50949"/>
    </source>
</evidence>
<dbReference type="Gene3D" id="1.20.120.530">
    <property type="entry name" value="GntR ligand-binding domain-like"/>
    <property type="match status" value="1"/>
</dbReference>
<evidence type="ECO:0000256" key="2">
    <source>
        <dbReference type="ARBA" id="ARBA00023125"/>
    </source>
</evidence>
<dbReference type="AlphaFoldDB" id="A0A3M8HF77"/>
<dbReference type="SMART" id="SM00345">
    <property type="entry name" value="HTH_GNTR"/>
    <property type="match status" value="1"/>
</dbReference>
<keyword evidence="2" id="KW-0238">DNA-binding</keyword>
<dbReference type="PROSITE" id="PS50949">
    <property type="entry name" value="HTH_GNTR"/>
    <property type="match status" value="1"/>
</dbReference>
<dbReference type="PANTHER" id="PTHR43537">
    <property type="entry name" value="TRANSCRIPTIONAL REGULATOR, GNTR FAMILY"/>
    <property type="match status" value="1"/>
</dbReference>
<comment type="caution">
    <text evidence="5">The sequence shown here is derived from an EMBL/GenBank/DDBJ whole genome shotgun (WGS) entry which is preliminary data.</text>
</comment>
<dbReference type="InterPro" id="IPR011711">
    <property type="entry name" value="GntR_C"/>
</dbReference>
<dbReference type="GO" id="GO:0003700">
    <property type="term" value="F:DNA-binding transcription factor activity"/>
    <property type="evidence" value="ECO:0007669"/>
    <property type="project" value="InterPro"/>
</dbReference>
<dbReference type="InterPro" id="IPR000524">
    <property type="entry name" value="Tscrpt_reg_HTH_GntR"/>
</dbReference>
<evidence type="ECO:0000256" key="3">
    <source>
        <dbReference type="ARBA" id="ARBA00023163"/>
    </source>
</evidence>
<name>A0A3M8HF77_9BACI</name>
<dbReference type="SUPFAM" id="SSF48008">
    <property type="entry name" value="GntR ligand-binding domain-like"/>
    <property type="match status" value="1"/>
</dbReference>
<dbReference type="CDD" id="cd07377">
    <property type="entry name" value="WHTH_GntR"/>
    <property type="match status" value="1"/>
</dbReference>
<dbReference type="SUPFAM" id="SSF46785">
    <property type="entry name" value="Winged helix' DNA-binding domain"/>
    <property type="match status" value="1"/>
</dbReference>
<organism evidence="5 6">
    <name type="scientific">Lysinibacillus halotolerans</name>
    <dbReference type="NCBI Taxonomy" id="1368476"/>
    <lineage>
        <taxon>Bacteria</taxon>
        <taxon>Bacillati</taxon>
        <taxon>Bacillota</taxon>
        <taxon>Bacilli</taxon>
        <taxon>Bacillales</taxon>
        <taxon>Bacillaceae</taxon>
        <taxon>Lysinibacillus</taxon>
    </lineage>
</organism>
<proteinExistence type="predicted"/>
<dbReference type="Pfam" id="PF07729">
    <property type="entry name" value="FCD"/>
    <property type="match status" value="1"/>
</dbReference>
<dbReference type="Proteomes" id="UP000279909">
    <property type="component" value="Unassembled WGS sequence"/>
</dbReference>
<dbReference type="EMBL" id="RHLQ01000004">
    <property type="protein sequence ID" value="RND01003.1"/>
    <property type="molecule type" value="Genomic_DNA"/>
</dbReference>
<dbReference type="Gene3D" id="1.10.10.10">
    <property type="entry name" value="Winged helix-like DNA-binding domain superfamily/Winged helix DNA-binding domain"/>
    <property type="match status" value="1"/>
</dbReference>
<dbReference type="GO" id="GO:0003677">
    <property type="term" value="F:DNA binding"/>
    <property type="evidence" value="ECO:0007669"/>
    <property type="project" value="UniProtKB-KW"/>
</dbReference>
<dbReference type="Pfam" id="PF00392">
    <property type="entry name" value="GntR"/>
    <property type="match status" value="1"/>
</dbReference>
<dbReference type="PANTHER" id="PTHR43537:SF5">
    <property type="entry name" value="UXU OPERON TRANSCRIPTIONAL REGULATOR"/>
    <property type="match status" value="1"/>
</dbReference>
<dbReference type="PRINTS" id="PR00035">
    <property type="entry name" value="HTHGNTR"/>
</dbReference>
<gene>
    <name evidence="5" type="ORF">EC501_03415</name>
</gene>
<dbReference type="RefSeq" id="WP_122970892.1">
    <property type="nucleotide sequence ID" value="NZ_RHLQ01000004.1"/>
</dbReference>
<accession>A0A3M8HF77</accession>
<dbReference type="InterPro" id="IPR036388">
    <property type="entry name" value="WH-like_DNA-bd_sf"/>
</dbReference>
<dbReference type="InterPro" id="IPR036390">
    <property type="entry name" value="WH_DNA-bd_sf"/>
</dbReference>
<dbReference type="OrthoDB" id="114741at2"/>
<evidence type="ECO:0000256" key="1">
    <source>
        <dbReference type="ARBA" id="ARBA00023015"/>
    </source>
</evidence>
<reference evidence="5 6" key="1">
    <citation type="journal article" date="2014" name="Int. J. Syst. Evol. Microbiol.">
        <title>Lysinibacillus halotolerans sp. nov., isolated from saline-alkaline soil.</title>
        <authorList>
            <person name="Kong D."/>
            <person name="Wang Y."/>
            <person name="Zhao B."/>
            <person name="Li Y."/>
            <person name="Song J."/>
            <person name="Zhai Y."/>
            <person name="Zhang C."/>
            <person name="Wang H."/>
            <person name="Chen X."/>
            <person name="Zhao B."/>
            <person name="Ruan Z."/>
        </authorList>
    </citation>
    <scope>NUCLEOTIDE SEQUENCE [LARGE SCALE GENOMIC DNA]</scope>
    <source>
        <strain evidence="5 6">MCCC 1A12703</strain>
    </source>
</reference>
<evidence type="ECO:0000313" key="5">
    <source>
        <dbReference type="EMBL" id="RND01003.1"/>
    </source>
</evidence>
<keyword evidence="1" id="KW-0805">Transcription regulation</keyword>
<dbReference type="InterPro" id="IPR008920">
    <property type="entry name" value="TF_FadR/GntR_C"/>
</dbReference>
<evidence type="ECO:0000313" key="6">
    <source>
        <dbReference type="Proteomes" id="UP000279909"/>
    </source>
</evidence>